<dbReference type="PROSITE" id="PS50943">
    <property type="entry name" value="HTH_CROC1"/>
    <property type="match status" value="1"/>
</dbReference>
<dbReference type="Gene3D" id="1.10.260.40">
    <property type="entry name" value="lambda repressor-like DNA-binding domains"/>
    <property type="match status" value="1"/>
</dbReference>
<feature type="domain" description="HTH cro/C1-type" evidence="1">
    <location>
        <begin position="28"/>
        <end position="72"/>
    </location>
</feature>
<dbReference type="Proteomes" id="UP000436694">
    <property type="component" value="Unassembled WGS sequence"/>
</dbReference>
<proteinExistence type="predicted"/>
<sequence length="266" mass="30287">MNSQARSPVELRSVFGENLRRLAEGHASVSELSRQLGINRTQFNRYLAGESFPRPDVLDRICQYFSVDARILLEPVETLSPGGKIMNGPFLADYFGASAQRVPEDIFPSGFYNFTRRSFVTPDQYVEGLVYIFRDEHGVTFVKGFEAKEALQFQGLPTTTSTREFRGFALPHEDGVSLLIARKNSLTFSFNYLARASSMESNFWSGYVARSTRATEHAERVTRMIYEHLGTDTHRILKCARKSGFKTVDKIPPFHRHLLRAGEVFR</sequence>
<keyword evidence="3" id="KW-1185">Reference proteome</keyword>
<dbReference type="Pfam" id="PF13443">
    <property type="entry name" value="HTH_26"/>
    <property type="match status" value="1"/>
</dbReference>
<reference evidence="2 3" key="1">
    <citation type="submission" date="2019-10" db="EMBL/GenBank/DDBJ databases">
        <title>Epibacterium sp. nov., isolated from seawater.</title>
        <authorList>
            <person name="Zhang X."/>
            <person name="Li N."/>
        </authorList>
    </citation>
    <scope>NUCLEOTIDE SEQUENCE [LARGE SCALE GENOMIC DNA]</scope>
    <source>
        <strain evidence="2 3">SM1969</strain>
    </source>
</reference>
<evidence type="ECO:0000259" key="1">
    <source>
        <dbReference type="PROSITE" id="PS50943"/>
    </source>
</evidence>
<dbReference type="RefSeq" id="WP_153547586.1">
    <property type="nucleotide sequence ID" value="NZ_WIXK01000004.1"/>
</dbReference>
<protein>
    <submittedName>
        <fullName evidence="2">Helix-turn-helix domain-containing protein</fullName>
    </submittedName>
</protein>
<dbReference type="InterPro" id="IPR001387">
    <property type="entry name" value="Cro/C1-type_HTH"/>
</dbReference>
<dbReference type="AlphaFoldDB" id="A0A844ALI4"/>
<dbReference type="SMART" id="SM00530">
    <property type="entry name" value="HTH_XRE"/>
    <property type="match status" value="1"/>
</dbReference>
<dbReference type="GO" id="GO:0003677">
    <property type="term" value="F:DNA binding"/>
    <property type="evidence" value="ECO:0007669"/>
    <property type="project" value="InterPro"/>
</dbReference>
<evidence type="ECO:0000313" key="2">
    <source>
        <dbReference type="EMBL" id="MQY42940.1"/>
    </source>
</evidence>
<comment type="caution">
    <text evidence="2">The sequence shown here is derived from an EMBL/GenBank/DDBJ whole genome shotgun (WGS) entry which is preliminary data.</text>
</comment>
<organism evidence="2 3">
    <name type="scientific">Tritonibacter aquimaris</name>
    <dbReference type="NCBI Taxonomy" id="2663379"/>
    <lineage>
        <taxon>Bacteria</taxon>
        <taxon>Pseudomonadati</taxon>
        <taxon>Pseudomonadota</taxon>
        <taxon>Alphaproteobacteria</taxon>
        <taxon>Rhodobacterales</taxon>
        <taxon>Paracoccaceae</taxon>
        <taxon>Tritonibacter</taxon>
    </lineage>
</organism>
<gene>
    <name evidence="2" type="ORF">GG681_09830</name>
</gene>
<accession>A0A844ALI4</accession>
<dbReference type="InterPro" id="IPR010982">
    <property type="entry name" value="Lambda_DNA-bd_dom_sf"/>
</dbReference>
<evidence type="ECO:0000313" key="3">
    <source>
        <dbReference type="Proteomes" id="UP000436694"/>
    </source>
</evidence>
<name>A0A844ALI4_9RHOB</name>
<dbReference type="SUPFAM" id="SSF47413">
    <property type="entry name" value="lambda repressor-like DNA-binding domains"/>
    <property type="match status" value="1"/>
</dbReference>
<dbReference type="CDD" id="cd00093">
    <property type="entry name" value="HTH_XRE"/>
    <property type="match status" value="1"/>
</dbReference>
<dbReference type="EMBL" id="WIXK01000004">
    <property type="protein sequence ID" value="MQY42940.1"/>
    <property type="molecule type" value="Genomic_DNA"/>
</dbReference>